<dbReference type="InterPro" id="IPR025886">
    <property type="entry name" value="PP2-like"/>
</dbReference>
<protein>
    <submittedName>
        <fullName evidence="1">Putative F-box protein PP2-B12 isoform X1</fullName>
    </submittedName>
</protein>
<dbReference type="EMBL" id="SWLB01000007">
    <property type="protein sequence ID" value="KAF3336366.1"/>
    <property type="molecule type" value="Genomic_DNA"/>
</dbReference>
<sequence>MKTSKKSCPKKITKTFPSNSKIIKDLVFVNRKGTIRRGASVHVPKFYTRDVSRCLCHVAAFPAVDRSSFQERGSFPTLGSSGLIDGGEMAFGLEKSSGAKCFTISARAMSISFIDSNGLWKWVPLFNSRFSEAAQLRFNRQLNKDAMSFSIRIATKTLSSETTYTAYLIYRCTYYEFRVCIPASFLESSVEIGTVNAYNGIVCLHPKCNLRSDVEWPMRRKDRWMEVKVGEFYVKSGEDEKVKIKLQKSEGDEIPCILLLGMEIRANSVESMIRKT</sequence>
<organism evidence="1 2">
    <name type="scientific">Carex littledalei</name>
    <dbReference type="NCBI Taxonomy" id="544730"/>
    <lineage>
        <taxon>Eukaryota</taxon>
        <taxon>Viridiplantae</taxon>
        <taxon>Streptophyta</taxon>
        <taxon>Embryophyta</taxon>
        <taxon>Tracheophyta</taxon>
        <taxon>Spermatophyta</taxon>
        <taxon>Magnoliopsida</taxon>
        <taxon>Liliopsida</taxon>
        <taxon>Poales</taxon>
        <taxon>Cyperaceae</taxon>
        <taxon>Cyperoideae</taxon>
        <taxon>Cariceae</taxon>
        <taxon>Carex</taxon>
        <taxon>Carex subgen. Euthyceras</taxon>
    </lineage>
</organism>
<name>A0A833RI95_9POAL</name>
<dbReference type="Pfam" id="PF14299">
    <property type="entry name" value="PP2"/>
    <property type="match status" value="1"/>
</dbReference>
<dbReference type="AlphaFoldDB" id="A0A833RI95"/>
<comment type="caution">
    <text evidence="1">The sequence shown here is derived from an EMBL/GenBank/DDBJ whole genome shotgun (WGS) entry which is preliminary data.</text>
</comment>
<accession>A0A833RI95</accession>
<evidence type="ECO:0000313" key="1">
    <source>
        <dbReference type="EMBL" id="KAF3336366.1"/>
    </source>
</evidence>
<keyword evidence="2" id="KW-1185">Reference proteome</keyword>
<dbReference type="PANTHER" id="PTHR32278:SF111">
    <property type="entry name" value="F-BOX PROTEIN PP2-B12-RELATED"/>
    <property type="match status" value="1"/>
</dbReference>
<evidence type="ECO:0000313" key="2">
    <source>
        <dbReference type="Proteomes" id="UP000623129"/>
    </source>
</evidence>
<proteinExistence type="predicted"/>
<dbReference type="OrthoDB" id="1658197at2759"/>
<dbReference type="PANTHER" id="PTHR32278">
    <property type="entry name" value="F-BOX DOMAIN-CONTAINING PROTEIN"/>
    <property type="match status" value="1"/>
</dbReference>
<reference evidence="1" key="1">
    <citation type="submission" date="2020-01" db="EMBL/GenBank/DDBJ databases">
        <title>Genome sequence of Kobresia littledalei, the first chromosome-level genome in the family Cyperaceae.</title>
        <authorList>
            <person name="Qu G."/>
        </authorList>
    </citation>
    <scope>NUCLEOTIDE SEQUENCE</scope>
    <source>
        <strain evidence="1">C.B.Clarke</strain>
        <tissue evidence="1">Leaf</tissue>
    </source>
</reference>
<gene>
    <name evidence="1" type="ORF">FCM35_KLT18952</name>
</gene>
<dbReference type="Proteomes" id="UP000623129">
    <property type="component" value="Unassembled WGS sequence"/>
</dbReference>